<name>H2BZZ9_GILLR</name>
<dbReference type="eggNOG" id="COG1216">
    <property type="taxonomic scope" value="Bacteria"/>
</dbReference>
<reference evidence="3" key="1">
    <citation type="journal article" date="2012" name="Stand. Genomic Sci.">
        <title>Genome sequence of the Antarctic rhodopsins-containing flavobacterium Gillisia limnaea type strain (R-8282(T)).</title>
        <authorList>
            <person name="Riedel T."/>
            <person name="Held B."/>
            <person name="Nolan M."/>
            <person name="Lucas S."/>
            <person name="Lapidus A."/>
            <person name="Tice H."/>
            <person name="Del Rio T.G."/>
            <person name="Cheng J.F."/>
            <person name="Han C."/>
            <person name="Tapia R."/>
            <person name="Goodwin L.A."/>
            <person name="Pitluck S."/>
            <person name="Liolios K."/>
            <person name="Mavromatis K."/>
            <person name="Pagani I."/>
            <person name="Ivanova N."/>
            <person name="Mikhailova N."/>
            <person name="Pati A."/>
            <person name="Chen A."/>
            <person name="Palaniappan K."/>
            <person name="Land M."/>
            <person name="Rohde M."/>
            <person name="Tindall B.J."/>
            <person name="Detter J.C."/>
            <person name="Goker M."/>
            <person name="Bristow J."/>
            <person name="Eisen J.A."/>
            <person name="Markowitz V."/>
            <person name="Hugenholtz P."/>
            <person name="Kyrpides N.C."/>
            <person name="Klenk H.P."/>
            <person name="Woyke T."/>
        </authorList>
    </citation>
    <scope>NUCLEOTIDE SEQUENCE [LARGE SCALE GENOMIC DNA]</scope>
    <source>
        <strain evidence="3">DSM 15749 / LMG 21470 / R-8282</strain>
    </source>
</reference>
<feature type="domain" description="Glycosyltransferase 2-like" evidence="1">
    <location>
        <begin position="6"/>
        <end position="142"/>
    </location>
</feature>
<evidence type="ECO:0000259" key="1">
    <source>
        <dbReference type="Pfam" id="PF00535"/>
    </source>
</evidence>
<organism evidence="2 3">
    <name type="scientific">Gillisia limnaea (strain DSM 15749 / LMG 21470 / R-8282)</name>
    <dbReference type="NCBI Taxonomy" id="865937"/>
    <lineage>
        <taxon>Bacteria</taxon>
        <taxon>Pseudomonadati</taxon>
        <taxon>Bacteroidota</taxon>
        <taxon>Flavobacteriia</taxon>
        <taxon>Flavobacteriales</taxon>
        <taxon>Flavobacteriaceae</taxon>
        <taxon>Gillisia</taxon>
    </lineage>
</organism>
<dbReference type="EMBL" id="JH594606">
    <property type="protein sequence ID" value="EHQ02366.1"/>
    <property type="molecule type" value="Genomic_DNA"/>
</dbReference>
<dbReference type="PANTHER" id="PTHR43685:SF2">
    <property type="entry name" value="GLYCOSYLTRANSFERASE 2-LIKE DOMAIN-CONTAINING PROTEIN"/>
    <property type="match status" value="1"/>
</dbReference>
<proteinExistence type="predicted"/>
<dbReference type="SUPFAM" id="SSF53448">
    <property type="entry name" value="Nucleotide-diphospho-sugar transferases"/>
    <property type="match status" value="1"/>
</dbReference>
<protein>
    <submittedName>
        <fullName evidence="2">Glycosyl transferase family 2</fullName>
    </submittedName>
</protein>
<dbReference type="InterPro" id="IPR001173">
    <property type="entry name" value="Glyco_trans_2-like"/>
</dbReference>
<gene>
    <name evidence="2" type="ORF">Gilli_1723</name>
</gene>
<accession>H2BZZ9</accession>
<evidence type="ECO:0000313" key="3">
    <source>
        <dbReference type="Proteomes" id="UP000003844"/>
    </source>
</evidence>
<keyword evidence="2" id="KW-0808">Transferase</keyword>
<dbReference type="GO" id="GO:0016740">
    <property type="term" value="F:transferase activity"/>
    <property type="evidence" value="ECO:0007669"/>
    <property type="project" value="UniProtKB-KW"/>
</dbReference>
<dbReference type="InterPro" id="IPR029044">
    <property type="entry name" value="Nucleotide-diphossugar_trans"/>
</dbReference>
<dbReference type="AlphaFoldDB" id="H2BZZ9"/>
<keyword evidence="3" id="KW-1185">Reference proteome</keyword>
<dbReference type="InterPro" id="IPR050834">
    <property type="entry name" value="Glycosyltransf_2"/>
</dbReference>
<dbReference type="Proteomes" id="UP000003844">
    <property type="component" value="Unassembled WGS sequence"/>
</dbReference>
<dbReference type="Gene3D" id="3.90.550.10">
    <property type="entry name" value="Spore Coat Polysaccharide Biosynthesis Protein SpsA, Chain A"/>
    <property type="match status" value="1"/>
</dbReference>
<evidence type="ECO:0000313" key="2">
    <source>
        <dbReference type="EMBL" id="EHQ02366.1"/>
    </source>
</evidence>
<sequence length="281" mass="31788">MDSIAVLLTCHNRKHQTLQCLEALSKAALPEDYNLDLYLVDDGSTDGTGSAVEKEFPDVTVIQGSGDLFWNQGMRMAWKTAAETKEFDFYLWLNDDTILDKDGLVQILNAYGEAKKIEQNEVLITAACRAIYGENNFSYGGRNEAGPVIPNGELKTCKYINGNVVLISKIIFKKIGNLSNDYTHGMGDFDYGLRAAKNGFQSYTTKNYVATCPPNGRIPSWCNPEVAIIKRWKAFHSPLDLNITEYNKFRKKFWGNRWIIFSLKAYLKMLSPSMYIKLSKN</sequence>
<dbReference type="PANTHER" id="PTHR43685">
    <property type="entry name" value="GLYCOSYLTRANSFERASE"/>
    <property type="match status" value="1"/>
</dbReference>
<dbReference type="OrthoDB" id="9771846at2"/>
<dbReference type="STRING" id="865937.Gilli_1723"/>
<dbReference type="HOGENOM" id="CLU_023845_5_1_10"/>
<dbReference type="Pfam" id="PF00535">
    <property type="entry name" value="Glycos_transf_2"/>
    <property type="match status" value="1"/>
</dbReference>
<dbReference type="RefSeq" id="WP_006988676.1">
    <property type="nucleotide sequence ID" value="NZ_JH594606.1"/>
</dbReference>